<dbReference type="GO" id="GO:0005840">
    <property type="term" value="C:ribosome"/>
    <property type="evidence" value="ECO:0007669"/>
    <property type="project" value="UniProtKB-KW"/>
</dbReference>
<evidence type="ECO:0000313" key="1">
    <source>
        <dbReference type="EMBL" id="AQK93225.1"/>
    </source>
</evidence>
<keyword evidence="1" id="KW-0689">Ribosomal protein</keyword>
<keyword evidence="1" id="KW-0687">Ribonucleoprotein</keyword>
<sequence length="74" mass="8428">MPMVCQCSCSVALVDDACPKLPNLRLWLLHPVKRYALGRTCFGHIGRLYVLKQFGLYYNVSLLIYELNARAVDP</sequence>
<dbReference type="HOGENOM" id="CLU_2691421_0_0_1"/>
<dbReference type="eggNOG" id="KOG3353">
    <property type="taxonomic scope" value="Eukaryota"/>
</dbReference>
<proteinExistence type="predicted"/>
<dbReference type="AlphaFoldDB" id="K7VUK1"/>
<organism evidence="1">
    <name type="scientific">Zea mays</name>
    <name type="common">Maize</name>
    <dbReference type="NCBI Taxonomy" id="4577"/>
    <lineage>
        <taxon>Eukaryota</taxon>
        <taxon>Viridiplantae</taxon>
        <taxon>Streptophyta</taxon>
        <taxon>Embryophyta</taxon>
        <taxon>Tracheophyta</taxon>
        <taxon>Spermatophyta</taxon>
        <taxon>Magnoliopsida</taxon>
        <taxon>Liliopsida</taxon>
        <taxon>Poales</taxon>
        <taxon>Poaceae</taxon>
        <taxon>PACMAD clade</taxon>
        <taxon>Panicoideae</taxon>
        <taxon>Andropogonodae</taxon>
        <taxon>Andropogoneae</taxon>
        <taxon>Tripsacinae</taxon>
        <taxon>Zea</taxon>
    </lineage>
</organism>
<accession>K7VUK1</accession>
<dbReference type="EMBL" id="CM000784">
    <property type="protein sequence ID" value="AQK93225.1"/>
    <property type="molecule type" value="Genomic_DNA"/>
</dbReference>
<name>K7VUK1_MAIZE</name>
<reference evidence="1" key="1">
    <citation type="submission" date="2015-12" db="EMBL/GenBank/DDBJ databases">
        <title>Update maize B73 reference genome by single molecule sequencing technologies.</title>
        <authorList>
            <consortium name="Maize Genome Sequencing Project"/>
            <person name="Ware D."/>
        </authorList>
    </citation>
    <scope>NUCLEOTIDE SEQUENCE</scope>
    <source>
        <tissue evidence="1">Seedling</tissue>
    </source>
</reference>
<protein>
    <submittedName>
        <fullName evidence="1">Ribosomal protein L17a</fullName>
    </submittedName>
</protein>
<gene>
    <name evidence="1" type="ORF">ZEAMMB73_Zm00001d010009</name>
</gene>
<dbReference type="PaxDb" id="4577-GRMZM2G119169_P01"/>